<dbReference type="PROSITE" id="PS50893">
    <property type="entry name" value="ABC_TRANSPORTER_2"/>
    <property type="match status" value="1"/>
</dbReference>
<keyword evidence="3 5" id="KW-0067">ATP-binding</keyword>
<dbReference type="STRING" id="229919.GCA_001050195_00189"/>
<dbReference type="Pfam" id="PF09821">
    <property type="entry name" value="AAA_assoc_C"/>
    <property type="match status" value="1"/>
</dbReference>
<comment type="caution">
    <text evidence="5">The sequence shown here is derived from an EMBL/GenBank/DDBJ whole genome shotgun (WGS) entry which is preliminary data.</text>
</comment>
<dbReference type="InterPro" id="IPR050166">
    <property type="entry name" value="ABC_transporter_ATP-bind"/>
</dbReference>
<dbReference type="SUPFAM" id="SSF52540">
    <property type="entry name" value="P-loop containing nucleoside triphosphate hydrolases"/>
    <property type="match status" value="1"/>
</dbReference>
<dbReference type="GO" id="GO:0016887">
    <property type="term" value="F:ATP hydrolysis activity"/>
    <property type="evidence" value="ECO:0007669"/>
    <property type="project" value="InterPro"/>
</dbReference>
<dbReference type="SMART" id="SM00382">
    <property type="entry name" value="AAA"/>
    <property type="match status" value="1"/>
</dbReference>
<dbReference type="InterPro" id="IPR017871">
    <property type="entry name" value="ABC_transporter-like_CS"/>
</dbReference>
<dbReference type="InterPro" id="IPR018632">
    <property type="entry name" value="AAA-associated_dom_C"/>
</dbReference>
<gene>
    <name evidence="5" type="ORF">DEQ80_10495</name>
</gene>
<evidence type="ECO:0000313" key="6">
    <source>
        <dbReference type="Proteomes" id="UP000264141"/>
    </source>
</evidence>
<dbReference type="Pfam" id="PF00005">
    <property type="entry name" value="ABC_tran"/>
    <property type="match status" value="1"/>
</dbReference>
<protein>
    <submittedName>
        <fullName evidence="5">Nitrate ABC transporter ATP-binding protein</fullName>
    </submittedName>
</protein>
<evidence type="ECO:0000256" key="2">
    <source>
        <dbReference type="ARBA" id="ARBA00022741"/>
    </source>
</evidence>
<evidence type="ECO:0000256" key="3">
    <source>
        <dbReference type="ARBA" id="ARBA00022840"/>
    </source>
</evidence>
<proteinExistence type="predicted"/>
<sequence length="435" mass="48394">MLQQNPLVELKHVEQIYGSGARRFTAVQDVNLTIQEGEFVALLGPSGCGKSTLLRIITGLQKPDSGVVLYRGQPLQGVNPHATIVFQTFALFPWLTVLENVELALKARGVPEKERVRIAIDLLDRVGLDGFENAYPRELSGGMRQKVGFARAMAVEPELLCLDEPFSALDPLSAESLRGELMELWTSNAIPTRAILMVSHNIEEAIFMADRIVVMDKDPGRIISVLEVGLPHPRQTRSPQFQAKVDLVYSILAGQTQPEAVEFGSAPGEPGRTRALPQVQINDLTGLLEHLDEIPGDRTDIYRLVDELGMDSDHLLLLIETAELLGFARIDKGDIMLTALGETFAEASILARKEIFATRIRRLPLFRWLLGMLQASERQSLRGEVVRMALELEFPPEEAERQLNTIIHWGRYAELLSYDDDTETIYLESAVPVAA</sequence>
<dbReference type="Gene3D" id="3.40.50.300">
    <property type="entry name" value="P-loop containing nucleotide triphosphate hydrolases"/>
    <property type="match status" value="1"/>
</dbReference>
<keyword evidence="2" id="KW-0547">Nucleotide-binding</keyword>
<dbReference type="PANTHER" id="PTHR42788:SF13">
    <property type="entry name" value="ALIPHATIC SULFONATES IMPORT ATP-BINDING PROTEIN SSUB"/>
    <property type="match status" value="1"/>
</dbReference>
<dbReference type="PROSITE" id="PS00211">
    <property type="entry name" value="ABC_TRANSPORTER_1"/>
    <property type="match status" value="1"/>
</dbReference>
<dbReference type="OrthoDB" id="9784450at2"/>
<evidence type="ECO:0000259" key="4">
    <source>
        <dbReference type="PROSITE" id="PS50893"/>
    </source>
</evidence>
<dbReference type="InterPro" id="IPR027417">
    <property type="entry name" value="P-loop_NTPase"/>
</dbReference>
<dbReference type="AlphaFoldDB" id="A0A3D1JJ72"/>
<organism evidence="5 6">
    <name type="scientific">Anaerolinea thermolimosa</name>
    <dbReference type="NCBI Taxonomy" id="229919"/>
    <lineage>
        <taxon>Bacteria</taxon>
        <taxon>Bacillati</taxon>
        <taxon>Chloroflexota</taxon>
        <taxon>Anaerolineae</taxon>
        <taxon>Anaerolineales</taxon>
        <taxon>Anaerolineaceae</taxon>
        <taxon>Anaerolinea</taxon>
    </lineage>
</organism>
<evidence type="ECO:0000256" key="1">
    <source>
        <dbReference type="ARBA" id="ARBA00022448"/>
    </source>
</evidence>
<keyword evidence="1" id="KW-0813">Transport</keyword>
<name>A0A3D1JJ72_9CHLR</name>
<dbReference type="InterPro" id="IPR003439">
    <property type="entry name" value="ABC_transporter-like_ATP-bd"/>
</dbReference>
<dbReference type="PANTHER" id="PTHR42788">
    <property type="entry name" value="TAURINE IMPORT ATP-BINDING PROTEIN-RELATED"/>
    <property type="match status" value="1"/>
</dbReference>
<dbReference type="RefSeq" id="WP_114679451.1">
    <property type="nucleotide sequence ID" value="NZ_DF967965.1"/>
</dbReference>
<dbReference type="EMBL" id="DPBP01000041">
    <property type="protein sequence ID" value="HCE18277.1"/>
    <property type="molecule type" value="Genomic_DNA"/>
</dbReference>
<evidence type="ECO:0000313" key="5">
    <source>
        <dbReference type="EMBL" id="HCE18277.1"/>
    </source>
</evidence>
<dbReference type="GO" id="GO:0005524">
    <property type="term" value="F:ATP binding"/>
    <property type="evidence" value="ECO:0007669"/>
    <property type="project" value="UniProtKB-KW"/>
</dbReference>
<reference evidence="5 6" key="1">
    <citation type="journal article" date="2018" name="Nat. Biotechnol.">
        <title>A standardized bacterial taxonomy based on genome phylogeny substantially revises the tree of life.</title>
        <authorList>
            <person name="Parks D.H."/>
            <person name="Chuvochina M."/>
            <person name="Waite D.W."/>
            <person name="Rinke C."/>
            <person name="Skarshewski A."/>
            <person name="Chaumeil P.A."/>
            <person name="Hugenholtz P."/>
        </authorList>
    </citation>
    <scope>NUCLEOTIDE SEQUENCE [LARGE SCALE GENOMIC DNA]</scope>
    <source>
        <strain evidence="5">UBA8781</strain>
    </source>
</reference>
<feature type="domain" description="ABC transporter" evidence="4">
    <location>
        <begin position="8"/>
        <end position="242"/>
    </location>
</feature>
<dbReference type="CDD" id="cd03293">
    <property type="entry name" value="ABC_NrtD_SsuB_transporters"/>
    <property type="match status" value="1"/>
</dbReference>
<accession>A0A3D1JJ72</accession>
<dbReference type="InterPro" id="IPR003593">
    <property type="entry name" value="AAA+_ATPase"/>
</dbReference>
<dbReference type="Proteomes" id="UP000264141">
    <property type="component" value="Unassembled WGS sequence"/>
</dbReference>